<reference evidence="5 6" key="1">
    <citation type="submission" date="2016-01" db="EMBL/GenBank/DDBJ databases">
        <title>Draft Genome Sequences of Seven Thermophilic Sporeformers Isolated from Foods.</title>
        <authorList>
            <person name="Berendsen E.M."/>
            <person name="Wells-Bennik M.H."/>
            <person name="Krawcyk A.O."/>
            <person name="De Jong A."/>
            <person name="Holsappel S."/>
            <person name="Eijlander R.T."/>
            <person name="Kuipers O.P."/>
        </authorList>
    </citation>
    <scope>NUCLEOTIDE SEQUENCE [LARGE SCALE GENOMIC DNA]</scope>
    <source>
        <strain evidence="3 5">B4109</strain>
        <strain evidence="4 6">B4114</strain>
    </source>
</reference>
<sequence>MTNRKQRTEDEERTSRNNWLLFFILLGMSLLWGAAYWFWVVQ</sequence>
<keyword evidence="1" id="KW-1133">Transmembrane helix</keyword>
<dbReference type="GeneID" id="89611790"/>
<evidence type="ECO:0000313" key="2">
    <source>
        <dbReference type="EMBL" id="KAF6509846.1"/>
    </source>
</evidence>
<feature type="transmembrane region" description="Helical" evidence="1">
    <location>
        <begin position="20"/>
        <end position="39"/>
    </location>
</feature>
<protein>
    <submittedName>
        <fullName evidence="4">Uncharacterized protein</fullName>
    </submittedName>
</protein>
<evidence type="ECO:0000313" key="5">
    <source>
        <dbReference type="Proteomes" id="UP000075424"/>
    </source>
</evidence>
<keyword evidence="1" id="KW-0812">Transmembrane</keyword>
<evidence type="ECO:0000256" key="1">
    <source>
        <dbReference type="SAM" id="Phobius"/>
    </source>
</evidence>
<comment type="caution">
    <text evidence="4">The sequence shown here is derived from an EMBL/GenBank/DDBJ whole genome shotgun (WGS) entry which is preliminary data.</text>
</comment>
<dbReference type="EMBL" id="LQYV01000154">
    <property type="protein sequence ID" value="KYD19537.1"/>
    <property type="molecule type" value="Genomic_DNA"/>
</dbReference>
<accession>A0A150NCK0</accession>
<dbReference type="RefSeq" id="WP_255350139.1">
    <property type="nucleotide sequence ID" value="NZ_CBCSGJ010000018.1"/>
</dbReference>
<gene>
    <name evidence="3" type="ORF">B4109_1844</name>
    <name evidence="4" type="ORF">B4114_1925</name>
    <name evidence="2" type="ORF">GS8_2003</name>
</gene>
<dbReference type="Proteomes" id="UP000773850">
    <property type="component" value="Unassembled WGS sequence"/>
</dbReference>
<dbReference type="PATRIC" id="fig|1422.17.peg.2755"/>
<proteinExistence type="predicted"/>
<dbReference type="Proteomes" id="UP000075517">
    <property type="component" value="Unassembled WGS sequence"/>
</dbReference>
<evidence type="ECO:0000313" key="7">
    <source>
        <dbReference type="Proteomes" id="UP000773850"/>
    </source>
</evidence>
<dbReference type="EMBL" id="LUCS01000028">
    <property type="protein sequence ID" value="KAF6509846.1"/>
    <property type="molecule type" value="Genomic_DNA"/>
</dbReference>
<reference evidence="2 7" key="2">
    <citation type="submission" date="2016-03" db="EMBL/GenBank/DDBJ databases">
        <title>Spore heat resistance.</title>
        <authorList>
            <person name="Boekhorst J."/>
            <person name="Berendsen E.M."/>
            <person name="Wells-Bennik M.H."/>
            <person name="Kuipers O.P."/>
        </authorList>
    </citation>
    <scope>NUCLEOTIDE SEQUENCE [LARGE SCALE GENOMIC DNA]</scope>
    <source>
        <strain evidence="2 7">GS8</strain>
    </source>
</reference>
<organism evidence="4 6">
    <name type="scientific">Geobacillus stearothermophilus</name>
    <name type="common">Bacillus stearothermophilus</name>
    <dbReference type="NCBI Taxonomy" id="1422"/>
    <lineage>
        <taxon>Bacteria</taxon>
        <taxon>Bacillati</taxon>
        <taxon>Bacillota</taxon>
        <taxon>Bacilli</taxon>
        <taxon>Bacillales</taxon>
        <taxon>Anoxybacillaceae</taxon>
        <taxon>Geobacillus</taxon>
    </lineage>
</organism>
<evidence type="ECO:0000313" key="3">
    <source>
        <dbReference type="EMBL" id="KYD19537.1"/>
    </source>
</evidence>
<keyword evidence="7" id="KW-1185">Reference proteome</keyword>
<name>A0A150NCK0_GEOSE</name>
<keyword evidence="1" id="KW-0472">Membrane</keyword>
<dbReference type="Proteomes" id="UP000075424">
    <property type="component" value="Unassembled WGS sequence"/>
</dbReference>
<evidence type="ECO:0000313" key="6">
    <source>
        <dbReference type="Proteomes" id="UP000075517"/>
    </source>
</evidence>
<dbReference type="AlphaFoldDB" id="A0A150NCK0"/>
<dbReference type="EMBL" id="LQYY01000052">
    <property type="protein sequence ID" value="KYD34420.1"/>
    <property type="molecule type" value="Genomic_DNA"/>
</dbReference>
<evidence type="ECO:0000313" key="4">
    <source>
        <dbReference type="EMBL" id="KYD34420.1"/>
    </source>
</evidence>